<dbReference type="InterPro" id="IPR050127">
    <property type="entry name" value="Serine_Proteases_S1"/>
</dbReference>
<dbReference type="GO" id="GO:0005615">
    <property type="term" value="C:extracellular space"/>
    <property type="evidence" value="ECO:0007669"/>
    <property type="project" value="TreeGrafter"/>
</dbReference>
<evidence type="ECO:0000256" key="1">
    <source>
        <dbReference type="ARBA" id="ARBA00004613"/>
    </source>
</evidence>
<name>A0A132A1M6_SARSC</name>
<accession>A0A132A1M6</accession>
<dbReference type="PROSITE" id="PS00135">
    <property type="entry name" value="TRYPSIN_SER"/>
    <property type="match status" value="1"/>
</dbReference>
<dbReference type="Gene3D" id="4.10.400.10">
    <property type="entry name" value="Low-density Lipoprotein Receptor"/>
    <property type="match status" value="1"/>
</dbReference>
<protein>
    <submittedName>
        <fullName evidence="9">Trypsin-like serine protease 2</fullName>
    </submittedName>
</protein>
<sequence>MFCAGFENGGKDACLGDSGGPMMCQNDNGKWILLGITSNGDGCGRASRPGVYTKVSNYIQWINLIMSGLMNQNLYSLQPNRKINHSDTNKICRGSRCPLGKCLRPEQICDNIIDCIEDSSDEINCGSGHLYTQSLFLVNL</sequence>
<keyword evidence="7" id="KW-1015">Disulfide bond</keyword>
<evidence type="ECO:0000256" key="2">
    <source>
        <dbReference type="ARBA" id="ARBA00022525"/>
    </source>
</evidence>
<dbReference type="SMART" id="SM00192">
    <property type="entry name" value="LDLa"/>
    <property type="match status" value="1"/>
</dbReference>
<dbReference type="GO" id="GO:0004252">
    <property type="term" value="F:serine-type endopeptidase activity"/>
    <property type="evidence" value="ECO:0007669"/>
    <property type="project" value="InterPro"/>
</dbReference>
<dbReference type="AlphaFoldDB" id="A0A132A1M6"/>
<dbReference type="Gene3D" id="2.40.10.10">
    <property type="entry name" value="Trypsin-like serine proteases"/>
    <property type="match status" value="1"/>
</dbReference>
<keyword evidence="2" id="KW-0964">Secreted</keyword>
<keyword evidence="5" id="KW-0378">Hydrolase</keyword>
<keyword evidence="8" id="KW-0325">Glycoprotein</keyword>
<dbReference type="SUPFAM" id="SSF57424">
    <property type="entry name" value="LDL receptor-like module"/>
    <property type="match status" value="1"/>
</dbReference>
<dbReference type="PANTHER" id="PTHR24264">
    <property type="entry name" value="TRYPSIN-RELATED"/>
    <property type="match status" value="1"/>
</dbReference>
<dbReference type="InterPro" id="IPR023415">
    <property type="entry name" value="LDLR_class-A_CS"/>
</dbReference>
<dbReference type="PROSITE" id="PS50240">
    <property type="entry name" value="TRYPSIN_DOM"/>
    <property type="match status" value="1"/>
</dbReference>
<comment type="subcellular location">
    <subcellularLocation>
        <location evidence="1">Secreted</location>
    </subcellularLocation>
</comment>
<dbReference type="Pfam" id="PF00089">
    <property type="entry name" value="Trypsin"/>
    <property type="match status" value="1"/>
</dbReference>
<dbReference type="InterPro" id="IPR036055">
    <property type="entry name" value="LDL_receptor-like_sf"/>
</dbReference>
<dbReference type="OrthoDB" id="6509467at2759"/>
<keyword evidence="4" id="KW-0732">Signal</keyword>
<dbReference type="InterPro" id="IPR009003">
    <property type="entry name" value="Peptidase_S1_PA"/>
</dbReference>
<comment type="caution">
    <text evidence="9">The sequence shown here is derived from an EMBL/GenBank/DDBJ whole genome shotgun (WGS) entry which is preliminary data.</text>
</comment>
<dbReference type="PANTHER" id="PTHR24264:SF54">
    <property type="entry name" value="PEPTIDASE S1 DOMAIN-CONTAINING PROTEIN"/>
    <property type="match status" value="1"/>
</dbReference>
<dbReference type="InterPro" id="IPR002172">
    <property type="entry name" value="LDrepeatLR_classA_rpt"/>
</dbReference>
<evidence type="ECO:0000256" key="5">
    <source>
        <dbReference type="ARBA" id="ARBA00022801"/>
    </source>
</evidence>
<evidence type="ECO:0000256" key="6">
    <source>
        <dbReference type="ARBA" id="ARBA00022825"/>
    </source>
</evidence>
<dbReference type="EMBL" id="JXLN01009917">
    <property type="protein sequence ID" value="KPM04709.1"/>
    <property type="molecule type" value="Genomic_DNA"/>
</dbReference>
<dbReference type="Proteomes" id="UP000616769">
    <property type="component" value="Unassembled WGS sequence"/>
</dbReference>
<dbReference type="PROSITE" id="PS01209">
    <property type="entry name" value="LDLRA_1"/>
    <property type="match status" value="1"/>
</dbReference>
<dbReference type="InterPro" id="IPR001254">
    <property type="entry name" value="Trypsin_dom"/>
</dbReference>
<dbReference type="VEuPathDB" id="VectorBase:SSCA004922"/>
<evidence type="ECO:0000313" key="9">
    <source>
        <dbReference type="EMBL" id="KPM04709.1"/>
    </source>
</evidence>
<evidence type="ECO:0000256" key="4">
    <source>
        <dbReference type="ARBA" id="ARBA00022729"/>
    </source>
</evidence>
<evidence type="ECO:0000256" key="3">
    <source>
        <dbReference type="ARBA" id="ARBA00022670"/>
    </source>
</evidence>
<keyword evidence="6" id="KW-0720">Serine protease</keyword>
<gene>
    <name evidence="9" type="ORF">QR98_0031620</name>
</gene>
<dbReference type="FunFam" id="2.40.10.10:FF:000054">
    <property type="entry name" value="Complement C1r subcomponent"/>
    <property type="match status" value="1"/>
</dbReference>
<evidence type="ECO:0000256" key="7">
    <source>
        <dbReference type="ARBA" id="ARBA00023157"/>
    </source>
</evidence>
<evidence type="ECO:0000313" key="10">
    <source>
        <dbReference type="Proteomes" id="UP000616769"/>
    </source>
</evidence>
<dbReference type="InterPro" id="IPR043504">
    <property type="entry name" value="Peptidase_S1_PA_chymotrypsin"/>
</dbReference>
<keyword evidence="3 9" id="KW-0645">Protease</keyword>
<dbReference type="SUPFAM" id="SSF50494">
    <property type="entry name" value="Trypsin-like serine proteases"/>
    <property type="match status" value="1"/>
</dbReference>
<proteinExistence type="predicted"/>
<dbReference type="InterPro" id="IPR033116">
    <property type="entry name" value="TRYPSIN_SER"/>
</dbReference>
<evidence type="ECO:0000256" key="8">
    <source>
        <dbReference type="ARBA" id="ARBA00023180"/>
    </source>
</evidence>
<dbReference type="GO" id="GO:0006508">
    <property type="term" value="P:proteolysis"/>
    <property type="evidence" value="ECO:0007669"/>
    <property type="project" value="UniProtKB-KW"/>
</dbReference>
<reference evidence="9 10" key="1">
    <citation type="journal article" date="2015" name="Parasit. Vectors">
        <title>Draft genome of the scabies mite.</title>
        <authorList>
            <person name="Rider S.D.Jr."/>
            <person name="Morgan M.S."/>
            <person name="Arlian L.G."/>
        </authorList>
    </citation>
    <scope>NUCLEOTIDE SEQUENCE [LARGE SCALE GENOMIC DNA]</scope>
    <source>
        <strain evidence="9">Arlian Lab</strain>
    </source>
</reference>
<organism evidence="9 10">
    <name type="scientific">Sarcoptes scabiei</name>
    <name type="common">Itch mite</name>
    <name type="synonym">Acarus scabiei</name>
    <dbReference type="NCBI Taxonomy" id="52283"/>
    <lineage>
        <taxon>Eukaryota</taxon>
        <taxon>Metazoa</taxon>
        <taxon>Ecdysozoa</taxon>
        <taxon>Arthropoda</taxon>
        <taxon>Chelicerata</taxon>
        <taxon>Arachnida</taxon>
        <taxon>Acari</taxon>
        <taxon>Acariformes</taxon>
        <taxon>Sarcoptiformes</taxon>
        <taxon>Astigmata</taxon>
        <taxon>Psoroptidia</taxon>
        <taxon>Sarcoptoidea</taxon>
        <taxon>Sarcoptidae</taxon>
        <taxon>Sarcoptinae</taxon>
        <taxon>Sarcoptes</taxon>
    </lineage>
</organism>
<dbReference type="CDD" id="cd00112">
    <property type="entry name" value="LDLa"/>
    <property type="match status" value="1"/>
</dbReference>